<name>A0A7I7LEE5_9MYCO</name>
<sequence>MAGRPQLRIGAHGQIKRIYTGGGVWLARCRYRDTDGVTRIVQSLGPVDEYDQHGKLAEDALIAALAERRPSANHGEIGPDTKVADLVEQHLSRLTEDGRSPVTLSTYRFATKNLKKFIGGLRVSEATPARMDATLRSMRSAHGATMARQSKSILRGALQLAVMASVLGANPVRDVQPLRSKSQPKGAVALTADQLRELLAKLQSSDFCKKHDLVDPITLLIATGLRRSELLGLRWVDFDEKASVLAITGKVIRVPGEGLLRVDETKSAAGRRTIPLPKFAVGVLDKRRHLPYLGEQVVIFPSTAGTLRDPNNFGKEWRSAREELGVAEVTTHSFRKTVATLIDDEGLSARIGADHLGHSHVSMTQDRYMTRGRIHTQVADLLDSAVRISDE</sequence>
<evidence type="ECO:0000259" key="5">
    <source>
        <dbReference type="PROSITE" id="PS51898"/>
    </source>
</evidence>
<organism evidence="7 8">
    <name type="scientific">Mycobacterium shottsii</name>
    <dbReference type="NCBI Taxonomy" id="133549"/>
    <lineage>
        <taxon>Bacteria</taxon>
        <taxon>Bacillati</taxon>
        <taxon>Actinomycetota</taxon>
        <taxon>Actinomycetes</taxon>
        <taxon>Mycobacteriales</taxon>
        <taxon>Mycobacteriaceae</taxon>
        <taxon>Mycobacterium</taxon>
        <taxon>Mycobacterium ulcerans group</taxon>
    </lineage>
</organism>
<dbReference type="PANTHER" id="PTHR30349">
    <property type="entry name" value="PHAGE INTEGRASE-RELATED"/>
    <property type="match status" value="1"/>
</dbReference>
<keyword evidence="3" id="KW-0233">DNA recombination</keyword>
<dbReference type="RefSeq" id="WP_198913240.1">
    <property type="nucleotide sequence ID" value="NZ_AP022572.1"/>
</dbReference>
<dbReference type="InterPro" id="IPR010998">
    <property type="entry name" value="Integrase_recombinase_N"/>
</dbReference>
<keyword evidence="8" id="KW-1185">Reference proteome</keyword>
<reference evidence="7 8" key="1">
    <citation type="journal article" date="2019" name="Emerg. Microbes Infect.">
        <title>Comprehensive subspecies identification of 175 nontuberculous mycobacteria species based on 7547 genomic profiles.</title>
        <authorList>
            <person name="Matsumoto Y."/>
            <person name="Kinjo T."/>
            <person name="Motooka D."/>
            <person name="Nabeya D."/>
            <person name="Jung N."/>
            <person name="Uechi K."/>
            <person name="Horii T."/>
            <person name="Iida T."/>
            <person name="Fujita J."/>
            <person name="Nakamura S."/>
        </authorList>
    </citation>
    <scope>NUCLEOTIDE SEQUENCE [LARGE SCALE GENOMIC DNA]</scope>
    <source>
        <strain evidence="7 8">JCM 12657</strain>
    </source>
</reference>
<dbReference type="Pfam" id="PF00589">
    <property type="entry name" value="Phage_integrase"/>
    <property type="match status" value="1"/>
</dbReference>
<dbReference type="Proteomes" id="UP000467164">
    <property type="component" value="Chromosome"/>
</dbReference>
<dbReference type="InterPro" id="IPR013762">
    <property type="entry name" value="Integrase-like_cat_sf"/>
</dbReference>
<dbReference type="InterPro" id="IPR002104">
    <property type="entry name" value="Integrase_catalytic"/>
</dbReference>
<dbReference type="GO" id="GO:0003677">
    <property type="term" value="F:DNA binding"/>
    <property type="evidence" value="ECO:0007669"/>
    <property type="project" value="UniProtKB-UniRule"/>
</dbReference>
<dbReference type="EMBL" id="AP022572">
    <property type="protein sequence ID" value="BBX58017.1"/>
    <property type="molecule type" value="Genomic_DNA"/>
</dbReference>
<gene>
    <name evidence="7" type="ORF">MSHO_33620</name>
</gene>
<dbReference type="SUPFAM" id="SSF56349">
    <property type="entry name" value="DNA breaking-rejoining enzymes"/>
    <property type="match status" value="1"/>
</dbReference>
<protein>
    <submittedName>
        <fullName evidence="7">Phage integrase</fullName>
    </submittedName>
</protein>
<feature type="domain" description="Tyr recombinase" evidence="5">
    <location>
        <begin position="185"/>
        <end position="387"/>
    </location>
</feature>
<dbReference type="PROSITE" id="PS51898">
    <property type="entry name" value="TYR_RECOMBINASE"/>
    <property type="match status" value="1"/>
</dbReference>
<evidence type="ECO:0000313" key="8">
    <source>
        <dbReference type="Proteomes" id="UP000467164"/>
    </source>
</evidence>
<dbReference type="InterPro" id="IPR044068">
    <property type="entry name" value="CB"/>
</dbReference>
<dbReference type="AlphaFoldDB" id="A0A7I7LEE5"/>
<dbReference type="GO" id="GO:0006310">
    <property type="term" value="P:DNA recombination"/>
    <property type="evidence" value="ECO:0007669"/>
    <property type="project" value="UniProtKB-KW"/>
</dbReference>
<dbReference type="CDD" id="cd01189">
    <property type="entry name" value="INT_ICEBs1_C_like"/>
    <property type="match status" value="1"/>
</dbReference>
<dbReference type="PROSITE" id="PS51900">
    <property type="entry name" value="CB"/>
    <property type="match status" value="1"/>
</dbReference>
<evidence type="ECO:0000313" key="7">
    <source>
        <dbReference type="EMBL" id="BBX58017.1"/>
    </source>
</evidence>
<keyword evidence="2 4" id="KW-0238">DNA-binding</keyword>
<dbReference type="InterPro" id="IPR011010">
    <property type="entry name" value="DNA_brk_join_enz"/>
</dbReference>
<evidence type="ECO:0000256" key="4">
    <source>
        <dbReference type="PROSITE-ProRule" id="PRU01248"/>
    </source>
</evidence>
<evidence type="ECO:0000256" key="1">
    <source>
        <dbReference type="ARBA" id="ARBA00008857"/>
    </source>
</evidence>
<evidence type="ECO:0000259" key="6">
    <source>
        <dbReference type="PROSITE" id="PS51900"/>
    </source>
</evidence>
<dbReference type="KEGG" id="msho:MSHO_33620"/>
<dbReference type="InterPro" id="IPR050090">
    <property type="entry name" value="Tyrosine_recombinase_XerCD"/>
</dbReference>
<dbReference type="Gene3D" id="1.10.150.130">
    <property type="match status" value="1"/>
</dbReference>
<evidence type="ECO:0000256" key="2">
    <source>
        <dbReference type="ARBA" id="ARBA00023125"/>
    </source>
</evidence>
<feature type="domain" description="Core-binding (CB)" evidence="6">
    <location>
        <begin position="81"/>
        <end position="162"/>
    </location>
</feature>
<dbReference type="GO" id="GO:0015074">
    <property type="term" value="P:DNA integration"/>
    <property type="evidence" value="ECO:0007669"/>
    <property type="project" value="InterPro"/>
</dbReference>
<evidence type="ECO:0000256" key="3">
    <source>
        <dbReference type="ARBA" id="ARBA00023172"/>
    </source>
</evidence>
<comment type="similarity">
    <text evidence="1">Belongs to the 'phage' integrase family.</text>
</comment>
<dbReference type="Gene3D" id="1.10.443.10">
    <property type="entry name" value="Intergrase catalytic core"/>
    <property type="match status" value="1"/>
</dbReference>
<dbReference type="PANTHER" id="PTHR30349:SF64">
    <property type="entry name" value="PROPHAGE INTEGRASE INTD-RELATED"/>
    <property type="match status" value="1"/>
</dbReference>
<proteinExistence type="inferred from homology"/>
<accession>A0A7I7LEE5</accession>